<feature type="compositionally biased region" description="Polar residues" evidence="2">
    <location>
        <begin position="102"/>
        <end position="138"/>
    </location>
</feature>
<name>A0ABQ7GL22_DUNSA</name>
<comment type="caution">
    <text evidence="3">The sequence shown here is derived from an EMBL/GenBank/DDBJ whole genome shotgun (WGS) entry which is preliminary data.</text>
</comment>
<dbReference type="EMBL" id="MU069712">
    <property type="protein sequence ID" value="KAF5835309.1"/>
    <property type="molecule type" value="Genomic_DNA"/>
</dbReference>
<dbReference type="Proteomes" id="UP000815325">
    <property type="component" value="Unassembled WGS sequence"/>
</dbReference>
<comment type="similarity">
    <text evidence="1">Belongs to the CNOT10 family.</text>
</comment>
<sequence>MSTQVEGAAGCGGSGGVEGSLWQVQHREPLCLLRLAEAAINAYLQQRGGAPRSRRDGSVVESHLAGPSTEAGIETGQLREPDGRIAGPNFVGPSTEVGRQRGANSRDPQAQQQRSAGAPSTASSSDANAQQQRSAATPVTIYSSDPHAQQQSAGAPWAAAATAAAGTAAQARGVDKMPAKRPHALLEEAARALAAGLESLHVQMRMHVQQASAAEAAATEAALQMAVQGEELVASNDRGTASTSAAGQQGSMNGDGPACAPGSLTSDAVAEEASQELQLMAKGATTGWATDRAAQVHQALLANLAFLHLLRGDHQQALQAAQTLLDLPDDSLSPQLLLVGRCYAAEAQVALGNAAEAEGYLSAAILQMQEQPELLQAMGGRDTAPCPGMMAGVASMAAMLVNLAYVLCVEGCHEQARGLVQRALACNSSFKPACLLLVWLELAQGRTREALQLLQESSRSGISGMLL</sequence>
<organism evidence="3 4">
    <name type="scientific">Dunaliella salina</name>
    <name type="common">Green alga</name>
    <name type="synonym">Protococcus salinus</name>
    <dbReference type="NCBI Taxonomy" id="3046"/>
    <lineage>
        <taxon>Eukaryota</taxon>
        <taxon>Viridiplantae</taxon>
        <taxon>Chlorophyta</taxon>
        <taxon>core chlorophytes</taxon>
        <taxon>Chlorophyceae</taxon>
        <taxon>CS clade</taxon>
        <taxon>Chlamydomonadales</taxon>
        <taxon>Dunaliellaceae</taxon>
        <taxon>Dunaliella</taxon>
    </lineage>
</organism>
<proteinExistence type="inferred from homology"/>
<evidence type="ECO:0000313" key="3">
    <source>
        <dbReference type="EMBL" id="KAF5835309.1"/>
    </source>
</evidence>
<evidence type="ECO:0000313" key="4">
    <source>
        <dbReference type="Proteomes" id="UP000815325"/>
    </source>
</evidence>
<accession>A0ABQ7GL22</accession>
<feature type="region of interest" description="Disordered" evidence="2">
    <location>
        <begin position="235"/>
        <end position="263"/>
    </location>
</feature>
<dbReference type="SUPFAM" id="SSF48452">
    <property type="entry name" value="TPR-like"/>
    <property type="match status" value="1"/>
</dbReference>
<dbReference type="Gene3D" id="1.25.40.10">
    <property type="entry name" value="Tetratricopeptide repeat domain"/>
    <property type="match status" value="1"/>
</dbReference>
<gene>
    <name evidence="3" type="ORF">DUNSADRAFT_7589</name>
</gene>
<dbReference type="InterPro" id="IPR039740">
    <property type="entry name" value="CNOT10"/>
</dbReference>
<reference evidence="3" key="1">
    <citation type="submission" date="2017-08" db="EMBL/GenBank/DDBJ databases">
        <authorList>
            <person name="Polle J.E."/>
            <person name="Barry K."/>
            <person name="Cushman J."/>
            <person name="Schmutz J."/>
            <person name="Tran D."/>
            <person name="Hathwaick L.T."/>
            <person name="Yim W.C."/>
            <person name="Jenkins J."/>
            <person name="Mckie-Krisberg Z.M."/>
            <person name="Prochnik S."/>
            <person name="Lindquist E."/>
            <person name="Dockter R.B."/>
            <person name="Adam C."/>
            <person name="Molina H."/>
            <person name="Bunkerborg J."/>
            <person name="Jin E."/>
            <person name="Buchheim M."/>
            <person name="Magnuson J."/>
        </authorList>
    </citation>
    <scope>NUCLEOTIDE SEQUENCE</scope>
    <source>
        <strain evidence="3">CCAP 19/18</strain>
    </source>
</reference>
<evidence type="ECO:0008006" key="5">
    <source>
        <dbReference type="Google" id="ProtNLM"/>
    </source>
</evidence>
<evidence type="ECO:0000256" key="1">
    <source>
        <dbReference type="ARBA" id="ARBA00010080"/>
    </source>
</evidence>
<feature type="region of interest" description="Disordered" evidence="2">
    <location>
        <begin position="46"/>
        <end position="138"/>
    </location>
</feature>
<dbReference type="PANTHER" id="PTHR12979">
    <property type="entry name" value="CCR4-NOT TRANSCRIPTION COMPLEX SUBUNIT 10"/>
    <property type="match status" value="1"/>
</dbReference>
<feature type="compositionally biased region" description="Polar residues" evidence="2">
    <location>
        <begin position="237"/>
        <end position="252"/>
    </location>
</feature>
<dbReference type="InterPro" id="IPR011990">
    <property type="entry name" value="TPR-like_helical_dom_sf"/>
</dbReference>
<dbReference type="PANTHER" id="PTHR12979:SF5">
    <property type="entry name" value="CCR4-NOT TRANSCRIPTION COMPLEX SUBUNIT 10"/>
    <property type="match status" value="1"/>
</dbReference>
<protein>
    <recommendedName>
        <fullName evidence="5">CCR4-NOT transcription complex subunit 10</fullName>
    </recommendedName>
</protein>
<evidence type="ECO:0000256" key="2">
    <source>
        <dbReference type="SAM" id="MobiDB-lite"/>
    </source>
</evidence>
<keyword evidence="4" id="KW-1185">Reference proteome</keyword>